<dbReference type="Proteomes" id="UP000518266">
    <property type="component" value="Unassembled WGS sequence"/>
</dbReference>
<protein>
    <submittedName>
        <fullName evidence="1">Uncharacterized protein</fullName>
    </submittedName>
</protein>
<reference evidence="1 2" key="1">
    <citation type="submission" date="2020-03" db="EMBL/GenBank/DDBJ databases">
        <title>Dissostichus mawsoni Genome sequencing and assembly.</title>
        <authorList>
            <person name="Park H."/>
        </authorList>
    </citation>
    <scope>NUCLEOTIDE SEQUENCE [LARGE SCALE GENOMIC DNA]</scope>
    <source>
        <strain evidence="1">DM0001</strain>
        <tissue evidence="1">Muscle</tissue>
    </source>
</reference>
<sequence length="95" mass="10984">MPEARCPLSGPSVPRHPPVLILQEETPPGLTWKRPREETVELHRDSARRVQLSMKQSEIRQHWCGLRLQGKPVWGLLTTQSHTQCLRTPLLVKMF</sequence>
<dbReference type="AlphaFoldDB" id="A0A7J5XJC6"/>
<keyword evidence="2" id="KW-1185">Reference proteome</keyword>
<evidence type="ECO:0000313" key="2">
    <source>
        <dbReference type="Proteomes" id="UP000518266"/>
    </source>
</evidence>
<evidence type="ECO:0000313" key="1">
    <source>
        <dbReference type="EMBL" id="KAF3837080.1"/>
    </source>
</evidence>
<dbReference type="EMBL" id="JAAKFY010000023">
    <property type="protein sequence ID" value="KAF3837080.1"/>
    <property type="molecule type" value="Genomic_DNA"/>
</dbReference>
<proteinExistence type="predicted"/>
<organism evidence="1 2">
    <name type="scientific">Dissostichus mawsoni</name>
    <name type="common">Antarctic cod</name>
    <dbReference type="NCBI Taxonomy" id="36200"/>
    <lineage>
        <taxon>Eukaryota</taxon>
        <taxon>Metazoa</taxon>
        <taxon>Chordata</taxon>
        <taxon>Craniata</taxon>
        <taxon>Vertebrata</taxon>
        <taxon>Euteleostomi</taxon>
        <taxon>Actinopterygii</taxon>
        <taxon>Neopterygii</taxon>
        <taxon>Teleostei</taxon>
        <taxon>Neoteleostei</taxon>
        <taxon>Acanthomorphata</taxon>
        <taxon>Eupercaria</taxon>
        <taxon>Perciformes</taxon>
        <taxon>Notothenioidei</taxon>
        <taxon>Nototheniidae</taxon>
        <taxon>Dissostichus</taxon>
    </lineage>
</organism>
<gene>
    <name evidence="1" type="ORF">F7725_004544</name>
</gene>
<name>A0A7J5XJC6_DISMA</name>
<accession>A0A7J5XJC6</accession>
<comment type="caution">
    <text evidence="1">The sequence shown here is derived from an EMBL/GenBank/DDBJ whole genome shotgun (WGS) entry which is preliminary data.</text>
</comment>